<protein>
    <recommendedName>
        <fullName evidence="4">Ribonuclease P protein subunit p29</fullName>
    </recommendedName>
</protein>
<evidence type="ECO:0000256" key="3">
    <source>
        <dbReference type="ARBA" id="ARBA00006181"/>
    </source>
</evidence>
<comment type="subunit">
    <text evidence="5">Component of nuclear RNase P and RNase MRP ribonucleoproteins. RNase P consists of a catalytic RNA moiety and 10 different protein chains; POP1, POP4, POP5, POP7, RPP14, RPP21, RPP25, RPP30, RPP38 and RPP40. Within the RNase P complex, POP1, POP7 and RPP25 form the 'finger' subcomplex, POP5, RPP14, RPP40 and homodimeric RPP30 form the 'palm' subcomplex, and RPP21, POP4 and RPP38 form the 'wrist' subcomplex. All subunits of the RNase P complex interact with the catalytic RNA. Several subunits of RNase P are also part of the RNase MRP complex. RNase MRP consists of a catalytic RNA moiety and about 8 protein subunits; POP1, POP7, RPP25, RPP30, RPP38, RPP40 and possibly also POP4 and POP5.</text>
</comment>
<dbReference type="Proteomes" id="UP000663880">
    <property type="component" value="Unassembled WGS sequence"/>
</dbReference>
<dbReference type="PANTHER" id="PTHR13348:SF0">
    <property type="entry name" value="RIBONUCLEASE P PROTEIN SUBUNIT P29"/>
    <property type="match status" value="1"/>
</dbReference>
<reference evidence="6" key="1">
    <citation type="submission" date="2021-02" db="EMBL/GenBank/DDBJ databases">
        <authorList>
            <person name="Steward A R."/>
        </authorList>
    </citation>
    <scope>NUCLEOTIDE SEQUENCE</scope>
</reference>
<dbReference type="GO" id="GO:0030677">
    <property type="term" value="C:ribonuclease P complex"/>
    <property type="evidence" value="ECO:0007669"/>
    <property type="project" value="InterPro"/>
</dbReference>
<evidence type="ECO:0000313" key="6">
    <source>
        <dbReference type="EMBL" id="CAF4886550.1"/>
    </source>
</evidence>
<organism evidence="6 7">
    <name type="scientific">Pieris macdunnoughi</name>
    <dbReference type="NCBI Taxonomy" id="345717"/>
    <lineage>
        <taxon>Eukaryota</taxon>
        <taxon>Metazoa</taxon>
        <taxon>Ecdysozoa</taxon>
        <taxon>Arthropoda</taxon>
        <taxon>Hexapoda</taxon>
        <taxon>Insecta</taxon>
        <taxon>Pterygota</taxon>
        <taxon>Neoptera</taxon>
        <taxon>Endopterygota</taxon>
        <taxon>Lepidoptera</taxon>
        <taxon>Glossata</taxon>
        <taxon>Ditrysia</taxon>
        <taxon>Papilionoidea</taxon>
        <taxon>Pieridae</taxon>
        <taxon>Pierinae</taxon>
        <taxon>Pieris</taxon>
    </lineage>
</organism>
<comment type="caution">
    <text evidence="6">The sequence shown here is derived from an EMBL/GenBank/DDBJ whole genome shotgun (WGS) entry which is preliminary data.</text>
</comment>
<dbReference type="GO" id="GO:0000172">
    <property type="term" value="C:ribonuclease MRP complex"/>
    <property type="evidence" value="ECO:0007669"/>
    <property type="project" value="InterPro"/>
</dbReference>
<keyword evidence="7" id="KW-1185">Reference proteome</keyword>
<proteinExistence type="inferred from homology"/>
<dbReference type="OrthoDB" id="124041at2759"/>
<evidence type="ECO:0000256" key="5">
    <source>
        <dbReference type="ARBA" id="ARBA00046486"/>
    </source>
</evidence>
<gene>
    <name evidence="6" type="ORF">PMACD_LOCUS10083</name>
</gene>
<evidence type="ECO:0000256" key="2">
    <source>
        <dbReference type="ARBA" id="ARBA00004123"/>
    </source>
</evidence>
<dbReference type="InterPro" id="IPR036980">
    <property type="entry name" value="RNase_P/MRP_Rpp29_sf"/>
</dbReference>
<dbReference type="SMART" id="SM00538">
    <property type="entry name" value="POP4"/>
    <property type="match status" value="1"/>
</dbReference>
<dbReference type="GO" id="GO:0006364">
    <property type="term" value="P:rRNA processing"/>
    <property type="evidence" value="ECO:0007669"/>
    <property type="project" value="TreeGrafter"/>
</dbReference>
<comment type="similarity">
    <text evidence="3">Belongs to the eukaryotic/archaeal RNase P protein component 1 family.</text>
</comment>
<dbReference type="SUPFAM" id="SSF101744">
    <property type="entry name" value="Rof/RNase P subunit-like"/>
    <property type="match status" value="1"/>
</dbReference>
<evidence type="ECO:0000256" key="1">
    <source>
        <dbReference type="ARBA" id="ARBA00002435"/>
    </source>
</evidence>
<evidence type="ECO:0000313" key="7">
    <source>
        <dbReference type="Proteomes" id="UP000663880"/>
    </source>
</evidence>
<dbReference type="GO" id="GO:0033204">
    <property type="term" value="F:ribonuclease P RNA binding"/>
    <property type="evidence" value="ECO:0007669"/>
    <property type="project" value="InterPro"/>
</dbReference>
<dbReference type="InterPro" id="IPR016848">
    <property type="entry name" value="RNase_P/MRP_Rpp29-subunit"/>
</dbReference>
<sequence length="209" mass="24481">MDCTDLENQESQTVVKFLEAYVPRSDIVNIRTELKKDFLLGKTKTRDRKLKIRKRKTRLLTRKEKKNLGFYIIPRGSIKYIDFEPLHKIWVDYVSQILELDKSVPDVTSKQWEQFTQTLYKADFNGSMLEVVRSKCPSYVGKIGICIMDTKNTFKIVSPNDLVTTIPKKESIFNVYIKKLKLIVFGKHFCIRPAERSSKKFKSILHPDL</sequence>
<dbReference type="GO" id="GO:0005634">
    <property type="term" value="C:nucleus"/>
    <property type="evidence" value="ECO:0007669"/>
    <property type="project" value="UniProtKB-SubCell"/>
</dbReference>
<dbReference type="InterPro" id="IPR002730">
    <property type="entry name" value="Rpp29/RNP1"/>
</dbReference>
<dbReference type="PANTHER" id="PTHR13348">
    <property type="entry name" value="RIBONUCLEASE P SUBUNIT P29"/>
    <property type="match status" value="1"/>
</dbReference>
<evidence type="ECO:0000256" key="4">
    <source>
        <dbReference type="ARBA" id="ARBA00016225"/>
    </source>
</evidence>
<dbReference type="AlphaFoldDB" id="A0A821U9W1"/>
<comment type="function">
    <text evidence="1">Component of ribonuclease P, a ribonucleoprotein complex that generates mature tRNA molecules by cleaving their 5'-ends.</text>
</comment>
<dbReference type="Pfam" id="PF01868">
    <property type="entry name" value="RNase_P-MRP_p29"/>
    <property type="match status" value="1"/>
</dbReference>
<dbReference type="InterPro" id="IPR023534">
    <property type="entry name" value="Rof/RNase_P-like"/>
</dbReference>
<name>A0A821U9W1_9NEOP</name>
<comment type="subcellular location">
    <subcellularLocation>
        <location evidence="2">Nucleus</location>
    </subcellularLocation>
</comment>
<dbReference type="Gene3D" id="2.30.30.210">
    <property type="entry name" value="Ribonuclease P/MRP, subunit p29"/>
    <property type="match status" value="1"/>
</dbReference>
<accession>A0A821U9W1</accession>
<dbReference type="GO" id="GO:0001682">
    <property type="term" value="P:tRNA 5'-leader removal"/>
    <property type="evidence" value="ECO:0007669"/>
    <property type="project" value="InterPro"/>
</dbReference>
<dbReference type="EMBL" id="CAJOBZ010000029">
    <property type="protein sequence ID" value="CAF4886550.1"/>
    <property type="molecule type" value="Genomic_DNA"/>
</dbReference>